<accession>A0A4Q7TH84</accession>
<gene>
    <name evidence="1" type="ORF">EV140_1952</name>
</gene>
<keyword evidence="2" id="KW-1185">Reference proteome</keyword>
<name>A0A4Q7TH84_9MICO</name>
<organism evidence="1 2">
    <name type="scientific">Microcella alkaliphila</name>
    <dbReference type="NCBI Taxonomy" id="279828"/>
    <lineage>
        <taxon>Bacteria</taxon>
        <taxon>Bacillati</taxon>
        <taxon>Actinomycetota</taxon>
        <taxon>Actinomycetes</taxon>
        <taxon>Micrococcales</taxon>
        <taxon>Microbacteriaceae</taxon>
        <taxon>Microcella</taxon>
    </lineage>
</organism>
<reference evidence="1 2" key="1">
    <citation type="journal article" date="2015" name="Stand. Genomic Sci.">
        <title>Genomic Encyclopedia of Bacterial and Archaeal Type Strains, Phase III: the genomes of soil and plant-associated and newly described type strains.</title>
        <authorList>
            <person name="Whitman W.B."/>
            <person name="Woyke T."/>
            <person name="Klenk H.P."/>
            <person name="Zhou Y."/>
            <person name="Lilburn T.G."/>
            <person name="Beck B.J."/>
            <person name="De Vos P."/>
            <person name="Vandamme P."/>
            <person name="Eisen J.A."/>
            <person name="Garrity G."/>
            <person name="Hugenholtz P."/>
            <person name="Kyrpides N.C."/>
        </authorList>
    </citation>
    <scope>NUCLEOTIDE SEQUENCE [LARGE SCALE GENOMIC DNA]</scope>
    <source>
        <strain evidence="1 2">AC4r</strain>
    </source>
</reference>
<comment type="caution">
    <text evidence="1">The sequence shown here is derived from an EMBL/GenBank/DDBJ whole genome shotgun (WGS) entry which is preliminary data.</text>
</comment>
<proteinExistence type="predicted"/>
<sequence>MTGTALAAAVLAERARWERNLEAERVTHSRETLPELVARLEAAERPRPARPRVSLAPLGDAVIQQLCDDVAALDPWTGHA</sequence>
<evidence type="ECO:0000313" key="2">
    <source>
        <dbReference type="Proteomes" id="UP000292408"/>
    </source>
</evidence>
<dbReference type="Proteomes" id="UP000292408">
    <property type="component" value="Unassembled WGS sequence"/>
</dbReference>
<dbReference type="AlphaFoldDB" id="A0A4Q7TH84"/>
<evidence type="ECO:0000313" key="1">
    <source>
        <dbReference type="EMBL" id="RZT59347.1"/>
    </source>
</evidence>
<dbReference type="EMBL" id="SGXT01000016">
    <property type="protein sequence ID" value="RZT59347.1"/>
    <property type="molecule type" value="Genomic_DNA"/>
</dbReference>
<protein>
    <submittedName>
        <fullName evidence="1">Uncharacterized protein</fullName>
    </submittedName>
</protein>
<dbReference type="RefSeq" id="WP_130283398.1">
    <property type="nucleotide sequence ID" value="NZ_SGXT01000016.1"/>
</dbReference>